<sequence length="331" mass="36963">MSKPVNYSDLEQARTAIADYVIETPLFQSRRLNDWLGHEIFFKAENLQRVGAFKARGGCYAVRSLRANASSVERVYARSLGNHAQAVAWAARLFDIPATIYMPKTVSAVKLQATKDYGADVVLYDDIKEVSVVEKEVNERPGHFWISPFNDKAVIAGQGTATIEAIEQMPDVPDALFAPCGGGGLLSGMWIAARELAPNAQVIGVEPETANDAWRSIQAGKITPLDTPSDSIADGVRTYEIGDITFEYLKQMDDFMLVSEQRIMYWTQWLQHLLKLHIETASAMSMDAVYQWLQQQSSPKKVMVMLSGGNIDAAMMRRIWAEDQLQEIPRL</sequence>
<name>A0A917CFB5_9GAMM</name>
<dbReference type="Pfam" id="PF00291">
    <property type="entry name" value="PALP"/>
    <property type="match status" value="1"/>
</dbReference>
<reference evidence="10" key="2">
    <citation type="submission" date="2020-09" db="EMBL/GenBank/DDBJ databases">
        <authorList>
            <person name="Sun Q."/>
            <person name="Zhou Y."/>
        </authorList>
    </citation>
    <scope>NUCLEOTIDE SEQUENCE</scope>
    <source>
        <strain evidence="10">CGMCC 1.12181</strain>
    </source>
</reference>
<dbReference type="SUPFAM" id="SSF53686">
    <property type="entry name" value="Tryptophan synthase beta subunit-like PLP-dependent enzymes"/>
    <property type="match status" value="1"/>
</dbReference>
<reference evidence="10" key="1">
    <citation type="journal article" date="2014" name="Int. J. Syst. Evol. Microbiol.">
        <title>Complete genome sequence of Corynebacterium casei LMG S-19264T (=DSM 44701T), isolated from a smear-ripened cheese.</title>
        <authorList>
            <consortium name="US DOE Joint Genome Institute (JGI-PGF)"/>
            <person name="Walter F."/>
            <person name="Albersmeier A."/>
            <person name="Kalinowski J."/>
            <person name="Ruckert C."/>
        </authorList>
    </citation>
    <scope>NUCLEOTIDE SEQUENCE</scope>
    <source>
        <strain evidence="10">CGMCC 1.12181</strain>
    </source>
</reference>
<evidence type="ECO:0000256" key="6">
    <source>
        <dbReference type="ARBA" id="ARBA00022842"/>
    </source>
</evidence>
<dbReference type="GO" id="GO:0000287">
    <property type="term" value="F:magnesium ion binding"/>
    <property type="evidence" value="ECO:0007669"/>
    <property type="project" value="TreeGrafter"/>
</dbReference>
<dbReference type="RefSeq" id="WP_188363821.1">
    <property type="nucleotide sequence ID" value="NZ_BAABJF010000011.1"/>
</dbReference>
<dbReference type="InterPro" id="IPR000634">
    <property type="entry name" value="Ser/Thr_deHydtase_PyrdxlP-BS"/>
</dbReference>
<dbReference type="PANTHER" id="PTHR43050">
    <property type="entry name" value="SERINE / THREONINE RACEMASE FAMILY MEMBER"/>
    <property type="match status" value="1"/>
</dbReference>
<gene>
    <name evidence="10" type="ORF">GCM10011365_02230</name>
</gene>
<dbReference type="GO" id="GO:0008721">
    <property type="term" value="F:D-serine ammonia-lyase activity"/>
    <property type="evidence" value="ECO:0007669"/>
    <property type="project" value="TreeGrafter"/>
</dbReference>
<keyword evidence="7" id="KW-0663">Pyridoxal phosphate</keyword>
<comment type="similarity">
    <text evidence="5">Belongs to the serine/threonine dehydratase family.</text>
</comment>
<evidence type="ECO:0000256" key="8">
    <source>
        <dbReference type="ARBA" id="ARBA00023239"/>
    </source>
</evidence>
<dbReference type="AlphaFoldDB" id="A0A917CFB5"/>
<dbReference type="GO" id="GO:0003941">
    <property type="term" value="F:L-serine ammonia-lyase activity"/>
    <property type="evidence" value="ECO:0007669"/>
    <property type="project" value="TreeGrafter"/>
</dbReference>
<evidence type="ECO:0000256" key="5">
    <source>
        <dbReference type="ARBA" id="ARBA00010869"/>
    </source>
</evidence>
<dbReference type="NCBIfam" id="NF005147">
    <property type="entry name" value="PRK06608.1"/>
    <property type="match status" value="1"/>
</dbReference>
<comment type="cofactor">
    <cofactor evidence="3">
        <name>Mn(2+)</name>
        <dbReference type="ChEBI" id="CHEBI:29035"/>
    </cofactor>
</comment>
<protein>
    <submittedName>
        <fullName evidence="10">Serine/threonine dehydratase</fullName>
    </submittedName>
</protein>
<evidence type="ECO:0000313" key="10">
    <source>
        <dbReference type="EMBL" id="GGF84789.1"/>
    </source>
</evidence>
<dbReference type="Proteomes" id="UP000605253">
    <property type="component" value="Unassembled WGS sequence"/>
</dbReference>
<dbReference type="CDD" id="cd01562">
    <property type="entry name" value="Thr-dehyd"/>
    <property type="match status" value="1"/>
</dbReference>
<keyword evidence="6" id="KW-0460">Magnesium</keyword>
<keyword evidence="8" id="KW-0456">Lyase</keyword>
<feature type="domain" description="Tryptophan synthase beta chain-like PALP" evidence="9">
    <location>
        <begin position="19"/>
        <end position="308"/>
    </location>
</feature>
<dbReference type="InterPro" id="IPR036052">
    <property type="entry name" value="TrpB-like_PALP_sf"/>
</dbReference>
<dbReference type="Gene3D" id="3.40.50.1100">
    <property type="match status" value="2"/>
</dbReference>
<evidence type="ECO:0000313" key="11">
    <source>
        <dbReference type="Proteomes" id="UP000605253"/>
    </source>
</evidence>
<comment type="cofactor">
    <cofactor evidence="2">
        <name>pyridoxal 5'-phosphate</name>
        <dbReference type="ChEBI" id="CHEBI:597326"/>
    </cofactor>
</comment>
<dbReference type="EMBL" id="BMEO01000001">
    <property type="protein sequence ID" value="GGF84789.1"/>
    <property type="molecule type" value="Genomic_DNA"/>
</dbReference>
<dbReference type="GO" id="GO:0018114">
    <property type="term" value="F:threonine racemase activity"/>
    <property type="evidence" value="ECO:0007669"/>
    <property type="project" value="TreeGrafter"/>
</dbReference>
<dbReference type="GO" id="GO:0005524">
    <property type="term" value="F:ATP binding"/>
    <property type="evidence" value="ECO:0007669"/>
    <property type="project" value="TreeGrafter"/>
</dbReference>
<dbReference type="PANTHER" id="PTHR43050:SF1">
    <property type="entry name" value="SERINE RACEMASE"/>
    <property type="match status" value="1"/>
</dbReference>
<comment type="caution">
    <text evidence="10">The sequence shown here is derived from an EMBL/GenBank/DDBJ whole genome shotgun (WGS) entry which is preliminary data.</text>
</comment>
<comment type="cofactor">
    <cofactor evidence="4">
        <name>Mg(2+)</name>
        <dbReference type="ChEBI" id="CHEBI:18420"/>
    </cofactor>
</comment>
<proteinExistence type="inferred from homology"/>
<evidence type="ECO:0000259" key="9">
    <source>
        <dbReference type="Pfam" id="PF00291"/>
    </source>
</evidence>
<dbReference type="GO" id="GO:0006520">
    <property type="term" value="P:amino acid metabolic process"/>
    <property type="evidence" value="ECO:0007669"/>
    <property type="project" value="InterPro"/>
</dbReference>
<comment type="cofactor">
    <cofactor evidence="1">
        <name>Ca(2+)</name>
        <dbReference type="ChEBI" id="CHEBI:29108"/>
    </cofactor>
</comment>
<dbReference type="PROSITE" id="PS00165">
    <property type="entry name" value="DEHYDRATASE_SER_THR"/>
    <property type="match status" value="1"/>
</dbReference>
<evidence type="ECO:0000256" key="2">
    <source>
        <dbReference type="ARBA" id="ARBA00001933"/>
    </source>
</evidence>
<evidence type="ECO:0000256" key="4">
    <source>
        <dbReference type="ARBA" id="ARBA00001946"/>
    </source>
</evidence>
<evidence type="ECO:0000256" key="1">
    <source>
        <dbReference type="ARBA" id="ARBA00001913"/>
    </source>
</evidence>
<evidence type="ECO:0000256" key="3">
    <source>
        <dbReference type="ARBA" id="ARBA00001936"/>
    </source>
</evidence>
<dbReference type="GO" id="GO:0030170">
    <property type="term" value="F:pyridoxal phosphate binding"/>
    <property type="evidence" value="ECO:0007669"/>
    <property type="project" value="InterPro"/>
</dbReference>
<keyword evidence="11" id="KW-1185">Reference proteome</keyword>
<accession>A0A917CFB5</accession>
<organism evidence="10 11">
    <name type="scientific">Marinicella pacifica</name>
    <dbReference type="NCBI Taxonomy" id="1171543"/>
    <lineage>
        <taxon>Bacteria</taxon>
        <taxon>Pseudomonadati</taxon>
        <taxon>Pseudomonadota</taxon>
        <taxon>Gammaproteobacteria</taxon>
        <taxon>Lysobacterales</taxon>
        <taxon>Marinicellaceae</taxon>
        <taxon>Marinicella</taxon>
    </lineage>
</organism>
<dbReference type="FunFam" id="3.40.50.1100:FF:000005">
    <property type="entry name" value="Threonine dehydratase catabolic"/>
    <property type="match status" value="1"/>
</dbReference>
<dbReference type="GO" id="GO:0030378">
    <property type="term" value="F:serine racemase activity"/>
    <property type="evidence" value="ECO:0007669"/>
    <property type="project" value="TreeGrafter"/>
</dbReference>
<evidence type="ECO:0000256" key="7">
    <source>
        <dbReference type="ARBA" id="ARBA00022898"/>
    </source>
</evidence>
<dbReference type="InterPro" id="IPR001926">
    <property type="entry name" value="TrpB-like_PALP"/>
</dbReference>